<evidence type="ECO:0000256" key="1">
    <source>
        <dbReference type="SAM" id="Phobius"/>
    </source>
</evidence>
<keyword evidence="1" id="KW-0472">Membrane</keyword>
<reference evidence="2 3" key="1">
    <citation type="submission" date="2020-04" db="EMBL/GenBank/DDBJ databases">
        <authorList>
            <person name="Laetsch R D."/>
            <person name="Stevens L."/>
            <person name="Kumar S."/>
            <person name="Blaxter L. M."/>
        </authorList>
    </citation>
    <scope>NUCLEOTIDE SEQUENCE [LARGE SCALE GENOMIC DNA]</scope>
</reference>
<dbReference type="AlphaFoldDB" id="A0A8S1F7C4"/>
<comment type="caution">
    <text evidence="2">The sequence shown here is derived from an EMBL/GenBank/DDBJ whole genome shotgun (WGS) entry which is preliminary data.</text>
</comment>
<protein>
    <submittedName>
        <fullName evidence="2">Uncharacterized protein</fullName>
    </submittedName>
</protein>
<feature type="transmembrane region" description="Helical" evidence="1">
    <location>
        <begin position="6"/>
        <end position="29"/>
    </location>
</feature>
<evidence type="ECO:0000313" key="2">
    <source>
        <dbReference type="EMBL" id="CAB3406720.1"/>
    </source>
</evidence>
<keyword evidence="1" id="KW-1133">Transmembrane helix</keyword>
<proteinExistence type="predicted"/>
<gene>
    <name evidence="2" type="ORF">CBOVIS_LOCUS8753</name>
</gene>
<accession>A0A8S1F7C4</accession>
<keyword evidence="3" id="KW-1185">Reference proteome</keyword>
<keyword evidence="1" id="KW-0812">Transmembrane</keyword>
<organism evidence="2 3">
    <name type="scientific">Caenorhabditis bovis</name>
    <dbReference type="NCBI Taxonomy" id="2654633"/>
    <lineage>
        <taxon>Eukaryota</taxon>
        <taxon>Metazoa</taxon>
        <taxon>Ecdysozoa</taxon>
        <taxon>Nematoda</taxon>
        <taxon>Chromadorea</taxon>
        <taxon>Rhabditida</taxon>
        <taxon>Rhabditina</taxon>
        <taxon>Rhabditomorpha</taxon>
        <taxon>Rhabditoidea</taxon>
        <taxon>Rhabditidae</taxon>
        <taxon>Peloderinae</taxon>
        <taxon>Caenorhabditis</taxon>
    </lineage>
</organism>
<evidence type="ECO:0000313" key="3">
    <source>
        <dbReference type="Proteomes" id="UP000494206"/>
    </source>
</evidence>
<name>A0A8S1F7C4_9PELO</name>
<sequence length="133" mass="14954">MTPHVYSSILLILLLLQYAVIVVDTSNLLNAYFKARNAHEIVANNLLSSNGRNIVEDYDHTEAREPGVPYQKAQSTLLSTQRKCSKFFQGRFVNLKHPTDSTEVVAMFPYHGFFHASKALHEVKRGGHPMVVG</sequence>
<dbReference type="EMBL" id="CADEPM010000005">
    <property type="protein sequence ID" value="CAB3406720.1"/>
    <property type="molecule type" value="Genomic_DNA"/>
</dbReference>
<dbReference type="Proteomes" id="UP000494206">
    <property type="component" value="Unassembled WGS sequence"/>
</dbReference>